<organism evidence="2 3">
    <name type="scientific">Exocentrus adspersus</name>
    <dbReference type="NCBI Taxonomy" id="1586481"/>
    <lineage>
        <taxon>Eukaryota</taxon>
        <taxon>Metazoa</taxon>
        <taxon>Ecdysozoa</taxon>
        <taxon>Arthropoda</taxon>
        <taxon>Hexapoda</taxon>
        <taxon>Insecta</taxon>
        <taxon>Pterygota</taxon>
        <taxon>Neoptera</taxon>
        <taxon>Endopterygota</taxon>
        <taxon>Coleoptera</taxon>
        <taxon>Polyphaga</taxon>
        <taxon>Cucujiformia</taxon>
        <taxon>Chrysomeloidea</taxon>
        <taxon>Cerambycidae</taxon>
        <taxon>Lamiinae</taxon>
        <taxon>Acanthocinini</taxon>
        <taxon>Exocentrus</taxon>
    </lineage>
</organism>
<protein>
    <submittedName>
        <fullName evidence="2">Uncharacterized protein</fullName>
    </submittedName>
</protein>
<gene>
    <name evidence="2" type="ORF">NQ315_013923</name>
</gene>
<name>A0AAV8VR60_9CUCU</name>
<dbReference type="Proteomes" id="UP001159042">
    <property type="component" value="Unassembled WGS sequence"/>
</dbReference>
<feature type="compositionally biased region" description="Basic and acidic residues" evidence="1">
    <location>
        <begin position="18"/>
        <end position="31"/>
    </location>
</feature>
<dbReference type="AlphaFoldDB" id="A0AAV8VR60"/>
<dbReference type="EMBL" id="JANEYG010000040">
    <property type="protein sequence ID" value="KAJ8916719.1"/>
    <property type="molecule type" value="Genomic_DNA"/>
</dbReference>
<evidence type="ECO:0000256" key="1">
    <source>
        <dbReference type="SAM" id="MobiDB-lite"/>
    </source>
</evidence>
<comment type="caution">
    <text evidence="2">The sequence shown here is derived from an EMBL/GenBank/DDBJ whole genome shotgun (WGS) entry which is preliminary data.</text>
</comment>
<reference evidence="2 3" key="1">
    <citation type="journal article" date="2023" name="Insect Mol. Biol.">
        <title>Genome sequencing provides insights into the evolution of gene families encoding plant cell wall-degrading enzymes in longhorned beetles.</title>
        <authorList>
            <person name="Shin N.R."/>
            <person name="Okamura Y."/>
            <person name="Kirsch R."/>
            <person name="Pauchet Y."/>
        </authorList>
    </citation>
    <scope>NUCLEOTIDE SEQUENCE [LARGE SCALE GENOMIC DNA]</scope>
    <source>
        <strain evidence="2">EAD_L_NR</strain>
    </source>
</reference>
<proteinExistence type="predicted"/>
<evidence type="ECO:0000313" key="2">
    <source>
        <dbReference type="EMBL" id="KAJ8916719.1"/>
    </source>
</evidence>
<feature type="region of interest" description="Disordered" evidence="1">
    <location>
        <begin position="1"/>
        <end position="33"/>
    </location>
</feature>
<evidence type="ECO:0000313" key="3">
    <source>
        <dbReference type="Proteomes" id="UP001159042"/>
    </source>
</evidence>
<keyword evidence="3" id="KW-1185">Reference proteome</keyword>
<sequence length="127" mass="14710">MHATMGRLPTDSVSTRQDTVKRRERDWTPREEDWENPMLDNRFSLLTDIDINSYDDSTLGTPSVTSYRLNQDILCVQPPSLRTQGSIRSAKDTINSTTRRNISIPPSDSQCQYIKFRGRCLLRYLLN</sequence>
<accession>A0AAV8VR60</accession>